<feature type="domain" description="Cytochrome c" evidence="6">
    <location>
        <begin position="57"/>
        <end position="130"/>
    </location>
</feature>
<dbReference type="InterPro" id="IPR009056">
    <property type="entry name" value="Cyt_c-like_dom"/>
</dbReference>
<keyword evidence="8" id="KW-1185">Reference proteome</keyword>
<dbReference type="Proteomes" id="UP000199502">
    <property type="component" value="Unassembled WGS sequence"/>
</dbReference>
<dbReference type="EMBL" id="FMVT01000001">
    <property type="protein sequence ID" value="SCX97740.1"/>
    <property type="molecule type" value="Genomic_DNA"/>
</dbReference>
<evidence type="ECO:0000256" key="1">
    <source>
        <dbReference type="ARBA" id="ARBA00022617"/>
    </source>
</evidence>
<sequence>MRIIQALPLLAGAFSVLSGAGTALSQDAPAPQPPAADVGVAAMFPAELATGDPVPAEILEAGEGLFRANCRQCHGSRGTAGVPLKENAKLEDAYYLTGTILTGPGYMTGFAEHLDDGRIAAIASFVRSSWGNDYGAVLPQDVADMR</sequence>
<name>A0A1G5C601_9RHOB</name>
<dbReference type="AlphaFoldDB" id="A0A1G5C601"/>
<accession>A0A1G5C601</accession>
<dbReference type="InterPro" id="IPR036909">
    <property type="entry name" value="Cyt_c-like_dom_sf"/>
</dbReference>
<keyword evidence="3 4" id="KW-0408">Iron</keyword>
<dbReference type="PROSITE" id="PS51007">
    <property type="entry name" value="CYTC"/>
    <property type="match status" value="1"/>
</dbReference>
<dbReference type="Pfam" id="PF13442">
    <property type="entry name" value="Cytochrome_CBB3"/>
    <property type="match status" value="1"/>
</dbReference>
<proteinExistence type="predicted"/>
<dbReference type="RefSeq" id="WP_175453205.1">
    <property type="nucleotide sequence ID" value="NZ_FMVT01000001.1"/>
</dbReference>
<keyword evidence="5" id="KW-0732">Signal</keyword>
<dbReference type="SUPFAM" id="SSF46626">
    <property type="entry name" value="Cytochrome c"/>
    <property type="match status" value="1"/>
</dbReference>
<feature type="signal peptide" evidence="5">
    <location>
        <begin position="1"/>
        <end position="20"/>
    </location>
</feature>
<dbReference type="PANTHER" id="PTHR35008">
    <property type="entry name" value="BLL4482 PROTEIN-RELATED"/>
    <property type="match status" value="1"/>
</dbReference>
<evidence type="ECO:0000313" key="7">
    <source>
        <dbReference type="EMBL" id="SCX97740.1"/>
    </source>
</evidence>
<dbReference type="GO" id="GO:0009055">
    <property type="term" value="F:electron transfer activity"/>
    <property type="evidence" value="ECO:0007669"/>
    <property type="project" value="InterPro"/>
</dbReference>
<dbReference type="GO" id="GO:0020037">
    <property type="term" value="F:heme binding"/>
    <property type="evidence" value="ECO:0007669"/>
    <property type="project" value="InterPro"/>
</dbReference>
<evidence type="ECO:0000313" key="8">
    <source>
        <dbReference type="Proteomes" id="UP000199502"/>
    </source>
</evidence>
<evidence type="ECO:0000256" key="5">
    <source>
        <dbReference type="SAM" id="SignalP"/>
    </source>
</evidence>
<evidence type="ECO:0000256" key="4">
    <source>
        <dbReference type="PROSITE-ProRule" id="PRU00433"/>
    </source>
</evidence>
<evidence type="ECO:0000259" key="6">
    <source>
        <dbReference type="PROSITE" id="PS51007"/>
    </source>
</evidence>
<dbReference type="STRING" id="336292.SAMN05660710_00420"/>
<evidence type="ECO:0000256" key="3">
    <source>
        <dbReference type="ARBA" id="ARBA00023004"/>
    </source>
</evidence>
<dbReference type="PANTHER" id="PTHR35008:SF4">
    <property type="entry name" value="BLL4482 PROTEIN"/>
    <property type="match status" value="1"/>
</dbReference>
<organism evidence="7 8">
    <name type="scientific">Paracoccus tibetensis</name>
    <dbReference type="NCBI Taxonomy" id="336292"/>
    <lineage>
        <taxon>Bacteria</taxon>
        <taxon>Pseudomonadati</taxon>
        <taxon>Pseudomonadota</taxon>
        <taxon>Alphaproteobacteria</taxon>
        <taxon>Rhodobacterales</taxon>
        <taxon>Paracoccaceae</taxon>
        <taxon>Paracoccus</taxon>
    </lineage>
</organism>
<protein>
    <submittedName>
        <fullName evidence="7">Cytochrome c, mono-and diheme variants</fullName>
    </submittedName>
</protein>
<gene>
    <name evidence="7" type="ORF">SAMN05660710_00420</name>
</gene>
<dbReference type="GO" id="GO:0046872">
    <property type="term" value="F:metal ion binding"/>
    <property type="evidence" value="ECO:0007669"/>
    <property type="project" value="UniProtKB-KW"/>
</dbReference>
<dbReference type="Gene3D" id="1.10.760.10">
    <property type="entry name" value="Cytochrome c-like domain"/>
    <property type="match status" value="1"/>
</dbReference>
<reference evidence="7 8" key="1">
    <citation type="submission" date="2016-10" db="EMBL/GenBank/DDBJ databases">
        <authorList>
            <person name="de Groot N.N."/>
        </authorList>
    </citation>
    <scope>NUCLEOTIDE SEQUENCE [LARGE SCALE GENOMIC DNA]</scope>
    <source>
        <strain evidence="7 8">CGMCC 1.8925</strain>
    </source>
</reference>
<keyword evidence="1 4" id="KW-0349">Heme</keyword>
<keyword evidence="2 4" id="KW-0479">Metal-binding</keyword>
<feature type="chain" id="PRO_5011528416" evidence="5">
    <location>
        <begin position="21"/>
        <end position="146"/>
    </location>
</feature>
<dbReference type="InterPro" id="IPR051459">
    <property type="entry name" value="Cytochrome_c-type_DH"/>
</dbReference>
<evidence type="ECO:0000256" key="2">
    <source>
        <dbReference type="ARBA" id="ARBA00022723"/>
    </source>
</evidence>